<feature type="domain" description="HTH araC/xylS-type" evidence="4">
    <location>
        <begin position="184"/>
        <end position="282"/>
    </location>
</feature>
<dbReference type="SUPFAM" id="SSF46689">
    <property type="entry name" value="Homeodomain-like"/>
    <property type="match status" value="1"/>
</dbReference>
<dbReference type="SMART" id="SM00342">
    <property type="entry name" value="HTH_ARAC"/>
    <property type="match status" value="1"/>
</dbReference>
<reference evidence="5 6" key="1">
    <citation type="submission" date="2018-03" db="EMBL/GenBank/DDBJ databases">
        <title>Genomic Encyclopedia of Archaeal and Bacterial Type Strains, Phase II (KMG-II): from individual species to whole genera.</title>
        <authorList>
            <person name="Goeker M."/>
        </authorList>
    </citation>
    <scope>NUCLEOTIDE SEQUENCE [LARGE SCALE GENOMIC DNA]</scope>
    <source>
        <strain evidence="5 6">DSM 29057</strain>
    </source>
</reference>
<dbReference type="RefSeq" id="WP_106595567.1">
    <property type="nucleotide sequence ID" value="NZ_PYAS01000005.1"/>
</dbReference>
<accession>A0A2P8G5N8</accession>
<dbReference type="GO" id="GO:0043565">
    <property type="term" value="F:sequence-specific DNA binding"/>
    <property type="evidence" value="ECO:0007669"/>
    <property type="project" value="InterPro"/>
</dbReference>
<dbReference type="Pfam" id="PF12833">
    <property type="entry name" value="HTH_18"/>
    <property type="match status" value="1"/>
</dbReference>
<dbReference type="InterPro" id="IPR018060">
    <property type="entry name" value="HTH_AraC"/>
</dbReference>
<sequence length="287" mass="32674">MANTGIILQKLVNTHTGVEVERWVGNHVQNAEAFKPHRHDHYTCLLLEKGKIDIMLDFQPVTVKPGMLFISYPGQVHQVISSLGGAGWYVSFDSRLIDEPIRSTLDESVTEVLAVLLSQTEDAWFKKSIGLMLQLEELNKGADLNRIVTHALLKAFVYEAMIIYRKTQNHLAERRGQRQFVVAKDFKKLLRNHYKTLKKPADYADQLNISVNYLNACVKAVTASSVSALIHREVIAESQRLLFYTDLDIKEIALDLGFEDQKYFSRLFKKVVGVGPTVFRNKQLSIE</sequence>
<dbReference type="PRINTS" id="PR00032">
    <property type="entry name" value="HTHARAC"/>
</dbReference>
<dbReference type="Proteomes" id="UP000241964">
    <property type="component" value="Unassembled WGS sequence"/>
</dbReference>
<dbReference type="OrthoDB" id="9793451at2"/>
<comment type="caution">
    <text evidence="5">The sequence shown here is derived from an EMBL/GenBank/DDBJ whole genome shotgun (WGS) entry which is preliminary data.</text>
</comment>
<dbReference type="PANTHER" id="PTHR43280:SF32">
    <property type="entry name" value="TRANSCRIPTIONAL REGULATORY PROTEIN"/>
    <property type="match status" value="1"/>
</dbReference>
<name>A0A2P8G5N8_9BACT</name>
<dbReference type="InterPro" id="IPR009057">
    <property type="entry name" value="Homeodomain-like_sf"/>
</dbReference>
<dbReference type="GO" id="GO:0003700">
    <property type="term" value="F:DNA-binding transcription factor activity"/>
    <property type="evidence" value="ECO:0007669"/>
    <property type="project" value="InterPro"/>
</dbReference>
<dbReference type="InterPro" id="IPR003313">
    <property type="entry name" value="AraC-bd"/>
</dbReference>
<dbReference type="PROSITE" id="PS01124">
    <property type="entry name" value="HTH_ARAC_FAMILY_2"/>
    <property type="match status" value="1"/>
</dbReference>
<dbReference type="SUPFAM" id="SSF51215">
    <property type="entry name" value="Regulatory protein AraC"/>
    <property type="match status" value="1"/>
</dbReference>
<evidence type="ECO:0000256" key="2">
    <source>
        <dbReference type="ARBA" id="ARBA00023125"/>
    </source>
</evidence>
<evidence type="ECO:0000313" key="6">
    <source>
        <dbReference type="Proteomes" id="UP000241964"/>
    </source>
</evidence>
<dbReference type="InterPro" id="IPR014710">
    <property type="entry name" value="RmlC-like_jellyroll"/>
</dbReference>
<keyword evidence="2 5" id="KW-0238">DNA-binding</keyword>
<dbReference type="InterPro" id="IPR037923">
    <property type="entry name" value="HTH-like"/>
</dbReference>
<evidence type="ECO:0000259" key="4">
    <source>
        <dbReference type="PROSITE" id="PS01124"/>
    </source>
</evidence>
<dbReference type="Pfam" id="PF02311">
    <property type="entry name" value="AraC_binding"/>
    <property type="match status" value="1"/>
</dbReference>
<evidence type="ECO:0000256" key="3">
    <source>
        <dbReference type="ARBA" id="ARBA00023163"/>
    </source>
</evidence>
<keyword evidence="3" id="KW-0804">Transcription</keyword>
<protein>
    <submittedName>
        <fullName evidence="5">AraC-like DNA-binding protein</fullName>
    </submittedName>
</protein>
<evidence type="ECO:0000313" key="5">
    <source>
        <dbReference type="EMBL" id="PSL29267.1"/>
    </source>
</evidence>
<proteinExistence type="predicted"/>
<organism evidence="5 6">
    <name type="scientific">Dyadobacter jiangsuensis</name>
    <dbReference type="NCBI Taxonomy" id="1591085"/>
    <lineage>
        <taxon>Bacteria</taxon>
        <taxon>Pseudomonadati</taxon>
        <taxon>Bacteroidota</taxon>
        <taxon>Cytophagia</taxon>
        <taxon>Cytophagales</taxon>
        <taxon>Spirosomataceae</taxon>
        <taxon>Dyadobacter</taxon>
    </lineage>
</organism>
<dbReference type="Gene3D" id="1.10.10.60">
    <property type="entry name" value="Homeodomain-like"/>
    <property type="match status" value="1"/>
</dbReference>
<dbReference type="EMBL" id="PYAS01000005">
    <property type="protein sequence ID" value="PSL29267.1"/>
    <property type="molecule type" value="Genomic_DNA"/>
</dbReference>
<gene>
    <name evidence="5" type="ORF">CLV60_105104</name>
</gene>
<dbReference type="InterPro" id="IPR020449">
    <property type="entry name" value="Tscrpt_reg_AraC-type_HTH"/>
</dbReference>
<evidence type="ECO:0000256" key="1">
    <source>
        <dbReference type="ARBA" id="ARBA00023015"/>
    </source>
</evidence>
<keyword evidence="1" id="KW-0805">Transcription regulation</keyword>
<dbReference type="AlphaFoldDB" id="A0A2P8G5N8"/>
<dbReference type="PANTHER" id="PTHR43280">
    <property type="entry name" value="ARAC-FAMILY TRANSCRIPTIONAL REGULATOR"/>
    <property type="match status" value="1"/>
</dbReference>
<keyword evidence="6" id="KW-1185">Reference proteome</keyword>
<dbReference type="Gene3D" id="2.60.120.10">
    <property type="entry name" value="Jelly Rolls"/>
    <property type="match status" value="1"/>
</dbReference>